<dbReference type="InterPro" id="IPR015421">
    <property type="entry name" value="PyrdxlP-dep_Trfase_major"/>
</dbReference>
<dbReference type="InterPro" id="IPR015424">
    <property type="entry name" value="PyrdxlP-dep_Trfase"/>
</dbReference>
<dbReference type="PANTHER" id="PTHR30244:SF34">
    <property type="entry name" value="DTDP-4-AMINO-4,6-DIDEOXYGALACTOSE TRANSAMINASE"/>
    <property type="match status" value="1"/>
</dbReference>
<accession>X1N806</accession>
<dbReference type="Gene3D" id="3.40.640.10">
    <property type="entry name" value="Type I PLP-dependent aspartate aminotransferase-like (Major domain)"/>
    <property type="match status" value="1"/>
</dbReference>
<dbReference type="GO" id="GO:0008483">
    <property type="term" value="F:transaminase activity"/>
    <property type="evidence" value="ECO:0007669"/>
    <property type="project" value="TreeGrafter"/>
</dbReference>
<feature type="non-terminal residue" evidence="1">
    <location>
        <position position="272"/>
    </location>
</feature>
<dbReference type="AlphaFoldDB" id="X1N806"/>
<dbReference type="GO" id="GO:0030170">
    <property type="term" value="F:pyridoxal phosphate binding"/>
    <property type="evidence" value="ECO:0007669"/>
    <property type="project" value="TreeGrafter"/>
</dbReference>
<dbReference type="GO" id="GO:0000271">
    <property type="term" value="P:polysaccharide biosynthetic process"/>
    <property type="evidence" value="ECO:0007669"/>
    <property type="project" value="TreeGrafter"/>
</dbReference>
<sequence length="272" mass="31440">DTMNISIEDIESKITNKTKAIIPVHFGGRPCNMRSIMRLAKKYNLKIIEDCAHAIEAKYHNKHTGTFGDLGCFSFYVTKNIITGEGGMVITDNEEYASKIKILGLHGMSKDAWGRFGDKGYKHYQVVYSGFKYNMMDIQAAIGIHQLPRIDKYWKRRKNVWNEYNRFFKDLPVFTPAPIENGTKHAYHLYTLILDIDNLKITRDEFLNEMTKNNIGVGVHYIALHLHPYYQKTFGYKRGDFPNAEWISDRTVSIPLSAKLTNKDVKYVIETV</sequence>
<dbReference type="Pfam" id="PF01041">
    <property type="entry name" value="DegT_DnrJ_EryC1"/>
    <property type="match status" value="1"/>
</dbReference>
<organism evidence="1">
    <name type="scientific">marine sediment metagenome</name>
    <dbReference type="NCBI Taxonomy" id="412755"/>
    <lineage>
        <taxon>unclassified sequences</taxon>
        <taxon>metagenomes</taxon>
        <taxon>ecological metagenomes</taxon>
    </lineage>
</organism>
<dbReference type="EMBL" id="BARV01021672">
    <property type="protein sequence ID" value="GAI26351.1"/>
    <property type="molecule type" value="Genomic_DNA"/>
</dbReference>
<dbReference type="CDD" id="cd00616">
    <property type="entry name" value="AHBA_syn"/>
    <property type="match status" value="1"/>
</dbReference>
<dbReference type="InterPro" id="IPR000653">
    <property type="entry name" value="DegT/StrS_aminotransferase"/>
</dbReference>
<feature type="non-terminal residue" evidence="1">
    <location>
        <position position="1"/>
    </location>
</feature>
<gene>
    <name evidence="1" type="ORF">S06H3_35865</name>
</gene>
<name>X1N806_9ZZZZ</name>
<dbReference type="SUPFAM" id="SSF53383">
    <property type="entry name" value="PLP-dependent transferases"/>
    <property type="match status" value="1"/>
</dbReference>
<evidence type="ECO:0008006" key="2">
    <source>
        <dbReference type="Google" id="ProtNLM"/>
    </source>
</evidence>
<protein>
    <recommendedName>
        <fullName evidence="2">UDP-4-amino-4, 6-dideoxy-N-acetyl-beta-L-altrosamine transaminase</fullName>
    </recommendedName>
</protein>
<comment type="caution">
    <text evidence="1">The sequence shown here is derived from an EMBL/GenBank/DDBJ whole genome shotgun (WGS) entry which is preliminary data.</text>
</comment>
<proteinExistence type="predicted"/>
<evidence type="ECO:0000313" key="1">
    <source>
        <dbReference type="EMBL" id="GAI26351.1"/>
    </source>
</evidence>
<reference evidence="1" key="1">
    <citation type="journal article" date="2014" name="Front. Microbiol.">
        <title>High frequency of phylogenetically diverse reductive dehalogenase-homologous genes in deep subseafloor sedimentary metagenomes.</title>
        <authorList>
            <person name="Kawai M."/>
            <person name="Futagami T."/>
            <person name="Toyoda A."/>
            <person name="Takaki Y."/>
            <person name="Nishi S."/>
            <person name="Hori S."/>
            <person name="Arai W."/>
            <person name="Tsubouchi T."/>
            <person name="Morono Y."/>
            <person name="Uchiyama I."/>
            <person name="Ito T."/>
            <person name="Fujiyama A."/>
            <person name="Inagaki F."/>
            <person name="Takami H."/>
        </authorList>
    </citation>
    <scope>NUCLEOTIDE SEQUENCE</scope>
    <source>
        <strain evidence="1">Expedition CK06-06</strain>
    </source>
</reference>
<dbReference type="InterPro" id="IPR015422">
    <property type="entry name" value="PyrdxlP-dep_Trfase_small"/>
</dbReference>
<dbReference type="PANTHER" id="PTHR30244">
    <property type="entry name" value="TRANSAMINASE"/>
    <property type="match status" value="1"/>
</dbReference>
<dbReference type="Gene3D" id="3.90.1150.10">
    <property type="entry name" value="Aspartate Aminotransferase, domain 1"/>
    <property type="match status" value="1"/>
</dbReference>